<proteinExistence type="inferred from homology"/>
<dbReference type="OrthoDB" id="9805913at2"/>
<dbReference type="Pfam" id="PF13657">
    <property type="entry name" value="Couple_hipA"/>
    <property type="match status" value="1"/>
</dbReference>
<dbReference type="GO" id="GO:0005829">
    <property type="term" value="C:cytosol"/>
    <property type="evidence" value="ECO:0007669"/>
    <property type="project" value="TreeGrafter"/>
</dbReference>
<reference evidence="6 8" key="1">
    <citation type="submission" date="2016-06" db="EMBL/GenBank/DDBJ databases">
        <authorList>
            <person name="Kjaerup R.B."/>
            <person name="Dalgaard T.S."/>
            <person name="Juul-Madsen H.R."/>
        </authorList>
    </citation>
    <scope>NUCLEOTIDE SEQUENCE [LARGE SCALE GENOMIC DNA]</scope>
    <source>
        <strain evidence="6">Orrdi1</strain>
    </source>
</reference>
<protein>
    <submittedName>
        <fullName evidence="6">HipA protein</fullName>
    </submittedName>
</protein>
<dbReference type="EMBL" id="LT907988">
    <property type="protein sequence ID" value="SOE51622.1"/>
    <property type="molecule type" value="Genomic_DNA"/>
</dbReference>
<dbReference type="AlphaFoldDB" id="A0A1C3JWB3"/>
<evidence type="ECO:0000259" key="5">
    <source>
        <dbReference type="Pfam" id="PF13657"/>
    </source>
</evidence>
<comment type="similarity">
    <text evidence="1">Belongs to the HipA Ser/Thr kinase family.</text>
</comment>
<dbReference type="NCBIfam" id="TIGR03071">
    <property type="entry name" value="couple_hipA"/>
    <property type="match status" value="1"/>
</dbReference>
<dbReference type="Gene3D" id="1.10.1070.20">
    <property type="match status" value="1"/>
</dbReference>
<gene>
    <name evidence="6" type="ORF">ODI_00092</name>
    <name evidence="7" type="ORF">ODI_R3573</name>
</gene>
<dbReference type="GO" id="GO:0004674">
    <property type="term" value="F:protein serine/threonine kinase activity"/>
    <property type="evidence" value="ECO:0007669"/>
    <property type="project" value="TreeGrafter"/>
</dbReference>
<sequence length="441" mass="48926">MTSSRELRVQINADDVGTLNTQDDIWRFSYARQWQENPLAFPLAPGLPLDAQAFVDGSDLRPVQWYFDNLLPEENLRSVLAKEAEIDEADAFGLLGYFGAESAGSLVLSKPGAPPANTGLVPLPLPQLDARIRNLPRATLTQNAPKRMSLAGAQHKMVICLQDGELFEPQPGSPSTHILKPDSQSEMYPHSVINEYFTMRLAATVGLSVPPVQRLYAPAPAYIIERFDRSPTPAGGIQRLHIIDTCQLLGQSRAFKYEQASVDTLALAIRQCTWRAHARVQLFRWLLFNYLIGNGDNHLKNLSFHIDSEGIRLAPFYDLLSTCVYATRAFHDDPVWPKAKLAMTLGKAERYDQVSRATMLEAGQTLGLSAATVARELDKMTRNLPGHADTLIEEIEAAYPAMITASPDPVLAARHQAGEQRLLRSIRHVVLQDTVSSLRKV</sequence>
<evidence type="ECO:0000313" key="6">
    <source>
        <dbReference type="EMBL" id="SBT23556.1"/>
    </source>
</evidence>
<evidence type="ECO:0000259" key="4">
    <source>
        <dbReference type="Pfam" id="PF07804"/>
    </source>
</evidence>
<evidence type="ECO:0000256" key="3">
    <source>
        <dbReference type="ARBA" id="ARBA00022777"/>
    </source>
</evidence>
<keyword evidence="2" id="KW-0808">Transferase</keyword>
<evidence type="ECO:0000256" key="1">
    <source>
        <dbReference type="ARBA" id="ARBA00010164"/>
    </source>
</evidence>
<dbReference type="PANTHER" id="PTHR37419">
    <property type="entry name" value="SERINE/THREONINE-PROTEIN KINASE TOXIN HIPA"/>
    <property type="match status" value="1"/>
</dbReference>
<keyword evidence="8" id="KW-1185">Reference proteome</keyword>
<dbReference type="STRING" id="1851544.ODI_00092"/>
<dbReference type="EMBL" id="FLRC01000001">
    <property type="protein sequence ID" value="SBT23556.1"/>
    <property type="molecule type" value="Genomic_DNA"/>
</dbReference>
<evidence type="ECO:0000313" key="8">
    <source>
        <dbReference type="Proteomes" id="UP000078558"/>
    </source>
</evidence>
<dbReference type="KEGG" id="odi:ODI_R3573"/>
<feature type="domain" description="HipA N-terminal subdomain 1" evidence="5">
    <location>
        <begin position="7"/>
        <end position="108"/>
    </location>
</feature>
<reference evidence="7 8" key="2">
    <citation type="submission" date="2017-08" db="EMBL/GenBank/DDBJ databases">
        <authorList>
            <person name="de Groot N.N."/>
        </authorList>
    </citation>
    <scope>NUCLEOTIDE SEQUENCE [LARGE SCALE GENOMIC DNA]</scope>
    <source>
        <strain evidence="7">Orrdi1</strain>
    </source>
</reference>
<dbReference type="Proteomes" id="UP000078558">
    <property type="component" value="Chromosome I"/>
</dbReference>
<dbReference type="PANTHER" id="PTHR37419:SF1">
    <property type="entry name" value="SERINE_THREONINE-PROTEIN KINASE TOXIN HIPA"/>
    <property type="match status" value="1"/>
</dbReference>
<accession>A0A1C3JWB3</accession>
<evidence type="ECO:0000256" key="2">
    <source>
        <dbReference type="ARBA" id="ARBA00022679"/>
    </source>
</evidence>
<name>A0A1C3JWB3_9BURK</name>
<organism evidence="6 8">
    <name type="scientific">Orrella dioscoreae</name>
    <dbReference type="NCBI Taxonomy" id="1851544"/>
    <lineage>
        <taxon>Bacteria</taxon>
        <taxon>Pseudomonadati</taxon>
        <taxon>Pseudomonadota</taxon>
        <taxon>Betaproteobacteria</taxon>
        <taxon>Burkholderiales</taxon>
        <taxon>Alcaligenaceae</taxon>
        <taxon>Orrella</taxon>
    </lineage>
</organism>
<dbReference type="InterPro" id="IPR012893">
    <property type="entry name" value="HipA-like_C"/>
</dbReference>
<dbReference type="RefSeq" id="WP_067748656.1">
    <property type="nucleotide sequence ID" value="NZ_LT907988.1"/>
</dbReference>
<feature type="domain" description="HipA-like C-terminal" evidence="4">
    <location>
        <begin position="148"/>
        <end position="384"/>
    </location>
</feature>
<dbReference type="Pfam" id="PF07804">
    <property type="entry name" value="HipA_C"/>
    <property type="match status" value="1"/>
</dbReference>
<keyword evidence="3" id="KW-0418">Kinase</keyword>
<dbReference type="InterPro" id="IPR052028">
    <property type="entry name" value="HipA_Ser/Thr_kinase"/>
</dbReference>
<evidence type="ECO:0000313" key="7">
    <source>
        <dbReference type="EMBL" id="SOE51622.1"/>
    </source>
</evidence>
<dbReference type="InterPro" id="IPR017508">
    <property type="entry name" value="HipA_N1"/>
</dbReference>